<dbReference type="Pfam" id="PF00400">
    <property type="entry name" value="WD40"/>
    <property type="match status" value="5"/>
</dbReference>
<feature type="repeat" description="WD" evidence="5">
    <location>
        <begin position="312"/>
        <end position="344"/>
    </location>
</feature>
<evidence type="ECO:0000256" key="2">
    <source>
        <dbReference type="ARBA" id="ARBA00022574"/>
    </source>
</evidence>
<dbReference type="InterPro" id="IPR045183">
    <property type="entry name" value="Ebi-like"/>
</dbReference>
<evidence type="ECO:0000256" key="4">
    <source>
        <dbReference type="ARBA" id="ARBA00023242"/>
    </source>
</evidence>
<keyword evidence="2 5" id="KW-0853">WD repeat</keyword>
<dbReference type="Proteomes" id="UP001447188">
    <property type="component" value="Unassembled WGS sequence"/>
</dbReference>
<dbReference type="PROSITE" id="PS50294">
    <property type="entry name" value="WD_REPEATS_REGION"/>
    <property type="match status" value="2"/>
</dbReference>
<dbReference type="PROSITE" id="PS00678">
    <property type="entry name" value="WD_REPEATS_1"/>
    <property type="match status" value="1"/>
</dbReference>
<accession>A0ABR3GHE2</accession>
<dbReference type="InterPro" id="IPR019775">
    <property type="entry name" value="WD40_repeat_CS"/>
</dbReference>
<feature type="compositionally biased region" description="Low complexity" evidence="6">
    <location>
        <begin position="52"/>
        <end position="64"/>
    </location>
</feature>
<gene>
    <name evidence="7" type="ORF">Q9L58_005740</name>
</gene>
<keyword evidence="3" id="KW-0677">Repeat</keyword>
<dbReference type="Gene3D" id="2.130.10.10">
    <property type="entry name" value="YVTN repeat-like/Quinoprotein amine dehydrogenase"/>
    <property type="match status" value="1"/>
</dbReference>
<keyword evidence="8" id="KW-1185">Reference proteome</keyword>
<feature type="repeat" description="WD" evidence="5">
    <location>
        <begin position="195"/>
        <end position="219"/>
    </location>
</feature>
<dbReference type="PRINTS" id="PR00320">
    <property type="entry name" value="GPROTEINBRPT"/>
</dbReference>
<reference evidence="7 8" key="1">
    <citation type="submission" date="2024-02" db="EMBL/GenBank/DDBJ databases">
        <title>Discinaceae phylogenomics.</title>
        <authorList>
            <person name="Dirks A.C."/>
            <person name="James T.Y."/>
        </authorList>
    </citation>
    <scope>NUCLEOTIDE SEQUENCE [LARGE SCALE GENOMIC DNA]</scope>
    <source>
        <strain evidence="7 8">ACD0624</strain>
    </source>
</reference>
<dbReference type="SMART" id="SM00320">
    <property type="entry name" value="WD40"/>
    <property type="match status" value="7"/>
</dbReference>
<dbReference type="InterPro" id="IPR036322">
    <property type="entry name" value="WD40_repeat_dom_sf"/>
</dbReference>
<dbReference type="InterPro" id="IPR020472">
    <property type="entry name" value="WD40_PAC1"/>
</dbReference>
<protein>
    <recommendedName>
        <fullName evidence="9">WD40 repeat-like protein</fullName>
    </recommendedName>
</protein>
<comment type="caution">
    <text evidence="7">The sequence shown here is derived from an EMBL/GenBank/DDBJ whole genome shotgun (WGS) entry which is preliminary data.</text>
</comment>
<dbReference type="InterPro" id="IPR001680">
    <property type="entry name" value="WD40_rpt"/>
</dbReference>
<proteinExistence type="predicted"/>
<evidence type="ECO:0008006" key="9">
    <source>
        <dbReference type="Google" id="ProtNLM"/>
    </source>
</evidence>
<evidence type="ECO:0000256" key="5">
    <source>
        <dbReference type="PROSITE-ProRule" id="PRU00221"/>
    </source>
</evidence>
<dbReference type="SUPFAM" id="SSF50978">
    <property type="entry name" value="WD40 repeat-like"/>
    <property type="match status" value="1"/>
</dbReference>
<comment type="subcellular location">
    <subcellularLocation>
        <location evidence="1">Nucleus</location>
    </subcellularLocation>
</comment>
<dbReference type="CDD" id="cd00200">
    <property type="entry name" value="WD40"/>
    <property type="match status" value="1"/>
</dbReference>
<sequence length="529" mass="56947">MNDGGIRKKSPEPFCFFPAISPTVDVEDEGVGNEENGHAPDDDDDLMAGSNSPTAVSTTTQTTSSRKHGRDDGGTNGVSGTKRRKKGLDGDVSMADGFSETPTPAEEPRTTNGCSVGTQVEDVVELTAADSILLGQEDRSVLTCAWNPVHSTVLATASTDSIARIWNVPLDANPSTQIQNKIISHDPSNLAKRDVTALRWSPQGDLLATGSYDGQGRIWTADGRIRHALSLGTCPVVNLKWNKSADTLLSLFCDGRIIAWNALTGDSRRIYEPGDESAVDMDWVDDTQFVACGDKGSVFRYSLDSEGPLSTYLGHAGEVRCLTWDDVSDRLATGGEDSTVLVWQKPSKGTSSTPESRLIGHKFPIVSLSWQPLPVDSSFPLTRRILASASNDCTIRLWETFSQVCLHVLKQLTDPIERISFSPDGARLASGANGRVVVWRTENGAVTHVYDGMKGRRKNGIVKRVMDSVPSEEGEISEISWDEGGVRVAVGGGELKVSISREQKGEGGADLCLGVVFGDKVEYETAVMT</sequence>
<evidence type="ECO:0000313" key="7">
    <source>
        <dbReference type="EMBL" id="KAL0635346.1"/>
    </source>
</evidence>
<feature type="repeat" description="WD" evidence="5">
    <location>
        <begin position="134"/>
        <end position="168"/>
    </location>
</feature>
<dbReference type="InterPro" id="IPR015943">
    <property type="entry name" value="WD40/YVTN_repeat-like_dom_sf"/>
</dbReference>
<dbReference type="PANTHER" id="PTHR22846">
    <property type="entry name" value="WD40 REPEAT PROTEIN"/>
    <property type="match status" value="1"/>
</dbReference>
<dbReference type="PANTHER" id="PTHR22846:SF2">
    <property type="entry name" value="F-BOX-LIKE_WD REPEAT-CONTAINING PROTEIN EBI"/>
    <property type="match status" value="1"/>
</dbReference>
<evidence type="ECO:0000256" key="1">
    <source>
        <dbReference type="ARBA" id="ARBA00004123"/>
    </source>
</evidence>
<organism evidence="7 8">
    <name type="scientific">Discina gigas</name>
    <dbReference type="NCBI Taxonomy" id="1032678"/>
    <lineage>
        <taxon>Eukaryota</taxon>
        <taxon>Fungi</taxon>
        <taxon>Dikarya</taxon>
        <taxon>Ascomycota</taxon>
        <taxon>Pezizomycotina</taxon>
        <taxon>Pezizomycetes</taxon>
        <taxon>Pezizales</taxon>
        <taxon>Discinaceae</taxon>
        <taxon>Discina</taxon>
    </lineage>
</organism>
<dbReference type="PROSITE" id="PS50082">
    <property type="entry name" value="WD_REPEATS_2"/>
    <property type="match status" value="3"/>
</dbReference>
<keyword evidence="4" id="KW-0539">Nucleus</keyword>
<evidence type="ECO:0000256" key="3">
    <source>
        <dbReference type="ARBA" id="ARBA00022737"/>
    </source>
</evidence>
<feature type="compositionally biased region" description="Basic and acidic residues" evidence="6">
    <location>
        <begin position="1"/>
        <end position="11"/>
    </location>
</feature>
<name>A0ABR3GHE2_9PEZI</name>
<dbReference type="EMBL" id="JBBBZM010000072">
    <property type="protein sequence ID" value="KAL0635346.1"/>
    <property type="molecule type" value="Genomic_DNA"/>
</dbReference>
<evidence type="ECO:0000256" key="6">
    <source>
        <dbReference type="SAM" id="MobiDB-lite"/>
    </source>
</evidence>
<evidence type="ECO:0000313" key="8">
    <source>
        <dbReference type="Proteomes" id="UP001447188"/>
    </source>
</evidence>
<feature type="region of interest" description="Disordered" evidence="6">
    <location>
        <begin position="1"/>
        <end position="116"/>
    </location>
</feature>